<dbReference type="InterPro" id="IPR023996">
    <property type="entry name" value="TonB-dep_OMP_SusC/RagA"/>
</dbReference>
<evidence type="ECO:0000256" key="7">
    <source>
        <dbReference type="ARBA" id="ARBA00023077"/>
    </source>
</evidence>
<dbReference type="InterPro" id="IPR037066">
    <property type="entry name" value="Plug_dom_sf"/>
</dbReference>
<evidence type="ECO:0000256" key="2">
    <source>
        <dbReference type="ARBA" id="ARBA00022448"/>
    </source>
</evidence>
<dbReference type="NCBIfam" id="TIGR04057">
    <property type="entry name" value="SusC_RagA_signa"/>
    <property type="match status" value="1"/>
</dbReference>
<reference evidence="16" key="1">
    <citation type="submission" date="2016-10" db="EMBL/GenBank/DDBJ databases">
        <authorList>
            <person name="Varghese N."/>
            <person name="Submissions S."/>
        </authorList>
    </citation>
    <scope>NUCLEOTIDE SEQUENCE [LARGE SCALE GENOMIC DNA]</scope>
    <source>
        <strain evidence="16">DSM 25811 / CCM 8410 / LMG 26954 / E90</strain>
    </source>
</reference>
<dbReference type="NCBIfam" id="TIGR04056">
    <property type="entry name" value="OMP_RagA_SusC"/>
    <property type="match status" value="1"/>
</dbReference>
<dbReference type="Proteomes" id="UP000198757">
    <property type="component" value="Unassembled WGS sequence"/>
</dbReference>
<organism evidence="15 16">
    <name type="scientific">Niabella drilacis (strain DSM 25811 / CCM 8410 / CCUG 62505 / LMG 26954 / E90)</name>
    <dbReference type="NCBI Taxonomy" id="1285928"/>
    <lineage>
        <taxon>Bacteria</taxon>
        <taxon>Pseudomonadati</taxon>
        <taxon>Bacteroidota</taxon>
        <taxon>Chitinophagia</taxon>
        <taxon>Chitinophagales</taxon>
        <taxon>Chitinophagaceae</taxon>
        <taxon>Niabella</taxon>
    </lineage>
</organism>
<evidence type="ECO:0000313" key="16">
    <source>
        <dbReference type="Proteomes" id="UP000198757"/>
    </source>
</evidence>
<evidence type="ECO:0000259" key="12">
    <source>
        <dbReference type="Pfam" id="PF00593"/>
    </source>
</evidence>
<evidence type="ECO:0000256" key="11">
    <source>
        <dbReference type="RuleBase" id="RU003357"/>
    </source>
</evidence>
<keyword evidence="4" id="KW-0410">Iron transport</keyword>
<dbReference type="InterPro" id="IPR036942">
    <property type="entry name" value="Beta-barrel_TonB_sf"/>
</dbReference>
<dbReference type="GO" id="GO:0006826">
    <property type="term" value="P:iron ion transport"/>
    <property type="evidence" value="ECO:0007669"/>
    <property type="project" value="UniProtKB-KW"/>
</dbReference>
<evidence type="ECO:0000256" key="4">
    <source>
        <dbReference type="ARBA" id="ARBA00022496"/>
    </source>
</evidence>
<keyword evidence="2 10" id="KW-0813">Transport</keyword>
<dbReference type="STRING" id="1285928.SAMN04487894_105272"/>
<feature type="domain" description="Secretin/TonB short N-terminal" evidence="13">
    <location>
        <begin position="96"/>
        <end position="145"/>
    </location>
</feature>
<dbReference type="InterPro" id="IPR039426">
    <property type="entry name" value="TonB-dep_rcpt-like"/>
</dbReference>
<evidence type="ECO:0000256" key="6">
    <source>
        <dbReference type="ARBA" id="ARBA00023004"/>
    </source>
</evidence>
<feature type="domain" description="TonB-dependent receptor-like beta-barrel" evidence="12">
    <location>
        <begin position="513"/>
        <end position="1113"/>
    </location>
</feature>
<evidence type="ECO:0000259" key="14">
    <source>
        <dbReference type="Pfam" id="PF07715"/>
    </source>
</evidence>
<evidence type="ECO:0000256" key="1">
    <source>
        <dbReference type="ARBA" id="ARBA00004571"/>
    </source>
</evidence>
<evidence type="ECO:0000256" key="10">
    <source>
        <dbReference type="PROSITE-ProRule" id="PRU01360"/>
    </source>
</evidence>
<keyword evidence="3 10" id="KW-1134">Transmembrane beta strand</keyword>
<evidence type="ECO:0000259" key="13">
    <source>
        <dbReference type="Pfam" id="PF07660"/>
    </source>
</evidence>
<proteinExistence type="inferred from homology"/>
<evidence type="ECO:0000313" key="15">
    <source>
        <dbReference type="EMBL" id="SDD03611.1"/>
    </source>
</evidence>
<dbReference type="Pfam" id="PF07660">
    <property type="entry name" value="STN"/>
    <property type="match status" value="1"/>
</dbReference>
<dbReference type="GO" id="GO:0009279">
    <property type="term" value="C:cell outer membrane"/>
    <property type="evidence" value="ECO:0007669"/>
    <property type="project" value="UniProtKB-SubCell"/>
</dbReference>
<dbReference type="Gene3D" id="2.60.40.1120">
    <property type="entry name" value="Carboxypeptidase-like, regulatory domain"/>
    <property type="match status" value="1"/>
</dbReference>
<evidence type="ECO:0000256" key="3">
    <source>
        <dbReference type="ARBA" id="ARBA00022452"/>
    </source>
</evidence>
<dbReference type="InterPro" id="IPR008969">
    <property type="entry name" value="CarboxyPept-like_regulatory"/>
</dbReference>
<keyword evidence="8 10" id="KW-0472">Membrane</keyword>
<dbReference type="InterPro" id="IPR011662">
    <property type="entry name" value="Secretin/TonB_short_N"/>
</dbReference>
<evidence type="ECO:0000256" key="5">
    <source>
        <dbReference type="ARBA" id="ARBA00022692"/>
    </source>
</evidence>
<dbReference type="InterPro" id="IPR012910">
    <property type="entry name" value="Plug_dom"/>
</dbReference>
<comment type="similarity">
    <text evidence="10 11">Belongs to the TonB-dependent receptor family.</text>
</comment>
<keyword evidence="9 10" id="KW-0998">Cell outer membrane</keyword>
<dbReference type="EMBL" id="FMZO01000005">
    <property type="protein sequence ID" value="SDD03611.1"/>
    <property type="molecule type" value="Genomic_DNA"/>
</dbReference>
<dbReference type="PROSITE" id="PS52016">
    <property type="entry name" value="TONB_DEPENDENT_REC_3"/>
    <property type="match status" value="1"/>
</dbReference>
<keyword evidence="7 11" id="KW-0798">TonB box</keyword>
<dbReference type="SUPFAM" id="SSF49464">
    <property type="entry name" value="Carboxypeptidase regulatory domain-like"/>
    <property type="match status" value="1"/>
</dbReference>
<dbReference type="Pfam" id="PF00593">
    <property type="entry name" value="TonB_dep_Rec_b-barrel"/>
    <property type="match status" value="1"/>
</dbReference>
<protein>
    <submittedName>
        <fullName evidence="15">TonB-linked outer membrane protein, SusC/RagA family</fullName>
    </submittedName>
</protein>
<keyword evidence="4" id="KW-0406">Ion transport</keyword>
<feature type="domain" description="TonB-dependent receptor plug" evidence="14">
    <location>
        <begin position="246"/>
        <end position="352"/>
    </location>
</feature>
<evidence type="ECO:0000256" key="8">
    <source>
        <dbReference type="ARBA" id="ARBA00023136"/>
    </source>
</evidence>
<dbReference type="Pfam" id="PF13715">
    <property type="entry name" value="CarbopepD_reg_2"/>
    <property type="match status" value="1"/>
</dbReference>
<accession>A0A1G6RGN7</accession>
<keyword evidence="6" id="KW-0408">Iron</keyword>
<dbReference type="SUPFAM" id="SSF56935">
    <property type="entry name" value="Porins"/>
    <property type="match status" value="1"/>
</dbReference>
<keyword evidence="5 10" id="KW-0812">Transmembrane</keyword>
<name>A0A1G6RGN7_NIADE</name>
<dbReference type="InterPro" id="IPR000531">
    <property type="entry name" value="Beta-barrel_TonB"/>
</dbReference>
<dbReference type="Gene3D" id="2.40.170.20">
    <property type="entry name" value="TonB-dependent receptor, beta-barrel domain"/>
    <property type="match status" value="1"/>
</dbReference>
<dbReference type="OrthoDB" id="899266at2"/>
<dbReference type="Gene3D" id="2.170.130.10">
    <property type="entry name" value="TonB-dependent receptor, plug domain"/>
    <property type="match status" value="1"/>
</dbReference>
<gene>
    <name evidence="15" type="ORF">SAMN04487894_105272</name>
</gene>
<evidence type="ECO:0000256" key="9">
    <source>
        <dbReference type="ARBA" id="ARBA00023237"/>
    </source>
</evidence>
<comment type="subcellular location">
    <subcellularLocation>
        <location evidence="1 10">Cell outer membrane</location>
        <topology evidence="1 10">Multi-pass membrane protein</topology>
    </subcellularLocation>
</comment>
<dbReference type="InterPro" id="IPR023997">
    <property type="entry name" value="TonB-dep_OMP_SusC/RagA_CS"/>
</dbReference>
<dbReference type="Pfam" id="PF07715">
    <property type="entry name" value="Plug"/>
    <property type="match status" value="1"/>
</dbReference>
<dbReference type="AlphaFoldDB" id="A0A1G6RGN7"/>
<sequence length="1151" mass="126932">MVPAFSRAFKQSCICDNTYLSKNQCKGMQKKCNSIALFCGNGMVKYLLMAKLAIILSLVFSFQAFADNISAQTINIQLKNVSVEAALKSIEAQGSYRFVYKTETLPKNKTVSISAENATLNYVMEKILQNTALSYEFLNNALVVIVPGEASKARIITGKVADTDGKPLVGVSILEKGTTNGTASKDDGSFSLNVSAANAILVFSSLGYQAKELQAVNNMAVVLEKTDAQMDQVVIVGYGTQKKGNLTGAVSTIDFDKQSMNSRAITNVSSAMAGLAAGIRVQQANGIPSANNNASLSVRGVGSLNTSSAPLVIVDGQAADISSVSPNDVASVSILKDAASASIYGSRASNGVILITTKTGKGMNGKVNFTYNNYVGWKKPTMLPDWAYNTLDHMKLINRVLLNDKPDDPPPYDEADFAEWSKGIKEDPISYPSTNWWKAITKKNMVQDHNISARGGNDKINFYSSMDYNMDDGMIPNSAFRRVSFLNNLSYKVNDWLRLGNNVTYISQRSDPLSNEDDINSIFQWFRASSPSTLAQHPDGRYGAPQLAGEVSNNNPLRTAKQQRGETKGNRFQGKAFAVFTPLKGLSVTASYFATIFQQYSWGGSEPADLWNFKTGEITNDQSASIRTLRNNFQKNERQIIDVYADYTRSFGKHNGHLLLGYNQEYAKNQGFGAGRQGLLGYETPVFNAATGEILPPTGNASDYALRSYFGRFNYDFSGKYLFEANIRYDGSSKFAPERRWGVFPSASAGWVISREDFFQPLTSVFTSLKLRASYGQLGNNGIGNYDWQNFYSVVKYPFNETSGSALVYTDFGNPLITWEGTTVTNLGMDMRLFNRLELTLGYYNKLTQKILAKLPTPATTGGIGAAFVNSAEVRNAGFEADARYTQQLGRLGIAAAVNFAYNKNRILHYKGSFIEPHGQNAAAWTEGYPIGIFWVREVDHIIQTQQEIDDLKAAGYTFAPVTPGPGDFLYKDANGDKQINDGDRVLKGNPIPLYTYGGSLTLDFAGIDLSVYFDGVGKWDRYLQSAVYALNHNVSNFVFPTEYLNMWTPENKSTTIPKVYSGSTVNDQVSDFYLHKADYLKIRSLQLGYSLPGPLIRKMGLNKLRFFANLENYFTRTKWPNLDPEMTRSQNDDASYPLGKTASVGLQVRF</sequence>
<keyword evidence="16" id="KW-1185">Reference proteome</keyword>